<organism evidence="11 12">
    <name type="scientific">Plakobranchus ocellatus</name>
    <dbReference type="NCBI Taxonomy" id="259542"/>
    <lineage>
        <taxon>Eukaryota</taxon>
        <taxon>Metazoa</taxon>
        <taxon>Spiralia</taxon>
        <taxon>Lophotrochozoa</taxon>
        <taxon>Mollusca</taxon>
        <taxon>Gastropoda</taxon>
        <taxon>Heterobranchia</taxon>
        <taxon>Euthyneura</taxon>
        <taxon>Panpulmonata</taxon>
        <taxon>Sacoglossa</taxon>
        <taxon>Placobranchoidea</taxon>
        <taxon>Plakobranchidae</taxon>
        <taxon>Plakobranchus</taxon>
    </lineage>
</organism>
<comment type="subcellular location">
    <subcellularLocation>
        <location evidence="1 10">Endoplasmic reticulum membrane</location>
        <topology evidence="1 10">Multi-pass membrane protein</topology>
    </subcellularLocation>
</comment>
<dbReference type="GO" id="GO:0005789">
    <property type="term" value="C:endoplasmic reticulum membrane"/>
    <property type="evidence" value="ECO:0007669"/>
    <property type="project" value="UniProtKB-SubCell"/>
</dbReference>
<feature type="transmembrane region" description="Helical" evidence="10">
    <location>
        <begin position="35"/>
        <end position="57"/>
    </location>
</feature>
<dbReference type="GO" id="GO:0016125">
    <property type="term" value="P:sterol metabolic process"/>
    <property type="evidence" value="ECO:0007669"/>
    <property type="project" value="UniProtKB-UniRule"/>
</dbReference>
<dbReference type="AlphaFoldDB" id="A0AAV3YR46"/>
<comment type="caution">
    <text evidence="11">The sequence shown here is derived from an EMBL/GenBank/DDBJ whole genome shotgun (WGS) entry which is preliminary data.</text>
</comment>
<evidence type="ECO:0000256" key="1">
    <source>
        <dbReference type="ARBA" id="ARBA00004477"/>
    </source>
</evidence>
<keyword evidence="12" id="KW-1185">Reference proteome</keyword>
<dbReference type="GO" id="GO:0097036">
    <property type="term" value="P:regulation of plasma membrane sterol distribution"/>
    <property type="evidence" value="ECO:0007669"/>
    <property type="project" value="UniProtKB-UniRule"/>
</dbReference>
<keyword evidence="5 10" id="KW-0256">Endoplasmic reticulum</keyword>
<protein>
    <recommendedName>
        <fullName evidence="10">Protein ARV</fullName>
    </recommendedName>
</protein>
<dbReference type="EMBL" id="BLXT01001432">
    <property type="protein sequence ID" value="GFN85609.1"/>
    <property type="molecule type" value="Genomic_DNA"/>
</dbReference>
<dbReference type="GO" id="GO:0032366">
    <property type="term" value="P:intracellular sterol transport"/>
    <property type="evidence" value="ECO:0007669"/>
    <property type="project" value="UniProtKB-UniRule"/>
</dbReference>
<name>A0AAV3YR46_9GAST</name>
<keyword evidence="9 10" id="KW-0472">Membrane</keyword>
<evidence type="ECO:0000313" key="11">
    <source>
        <dbReference type="EMBL" id="GFN85609.1"/>
    </source>
</evidence>
<evidence type="ECO:0000256" key="6">
    <source>
        <dbReference type="ARBA" id="ARBA00022989"/>
    </source>
</evidence>
<evidence type="ECO:0000256" key="8">
    <source>
        <dbReference type="ARBA" id="ARBA00023098"/>
    </source>
</evidence>
<dbReference type="Proteomes" id="UP000735302">
    <property type="component" value="Unassembled WGS sequence"/>
</dbReference>
<keyword evidence="7 10" id="KW-0445">Lipid transport</keyword>
<gene>
    <name evidence="11" type="ORF">PoB_001211500</name>
</gene>
<evidence type="ECO:0000256" key="3">
    <source>
        <dbReference type="ARBA" id="ARBA00022448"/>
    </source>
</evidence>
<dbReference type="Pfam" id="PF04161">
    <property type="entry name" value="Arv1"/>
    <property type="match status" value="1"/>
</dbReference>
<evidence type="ECO:0000256" key="2">
    <source>
        <dbReference type="ARBA" id="ARBA00009187"/>
    </source>
</evidence>
<evidence type="ECO:0000256" key="5">
    <source>
        <dbReference type="ARBA" id="ARBA00022824"/>
    </source>
</evidence>
<proteinExistence type="inferred from homology"/>
<evidence type="ECO:0000313" key="12">
    <source>
        <dbReference type="Proteomes" id="UP000735302"/>
    </source>
</evidence>
<feature type="transmembrane region" description="Helical" evidence="10">
    <location>
        <begin position="6"/>
        <end position="26"/>
    </location>
</feature>
<comment type="similarity">
    <text evidence="2 10">Belongs to the ARV1 family.</text>
</comment>
<evidence type="ECO:0000256" key="9">
    <source>
        <dbReference type="ARBA" id="ARBA00023136"/>
    </source>
</evidence>
<evidence type="ECO:0000256" key="10">
    <source>
        <dbReference type="RuleBase" id="RU368065"/>
    </source>
</evidence>
<reference evidence="11 12" key="1">
    <citation type="journal article" date="2021" name="Elife">
        <title>Chloroplast acquisition without the gene transfer in kleptoplastic sea slugs, Plakobranchus ocellatus.</title>
        <authorList>
            <person name="Maeda T."/>
            <person name="Takahashi S."/>
            <person name="Yoshida T."/>
            <person name="Shimamura S."/>
            <person name="Takaki Y."/>
            <person name="Nagai Y."/>
            <person name="Toyoda A."/>
            <person name="Suzuki Y."/>
            <person name="Arimoto A."/>
            <person name="Ishii H."/>
            <person name="Satoh N."/>
            <person name="Nishiyama T."/>
            <person name="Hasebe M."/>
            <person name="Maruyama T."/>
            <person name="Minagawa J."/>
            <person name="Obokata J."/>
            <person name="Shigenobu S."/>
        </authorList>
    </citation>
    <scope>NUCLEOTIDE SEQUENCE [LARGE SCALE GENOMIC DNA]</scope>
</reference>
<comment type="function">
    <text evidence="10">Mediator of sterol homeostasis involved in sterol uptake, trafficking and distribution into membranes.</text>
</comment>
<evidence type="ECO:0000256" key="4">
    <source>
        <dbReference type="ARBA" id="ARBA00022692"/>
    </source>
</evidence>
<keyword evidence="6 10" id="KW-1133">Transmembrane helix</keyword>
<accession>A0AAV3YR46</accession>
<sequence length="128" mass="14367">MIAATELLTLLATVLMVYFIQHIWYFRNTKMNSKLITRAVIVASLGRVLAIPALLWGQSYGQLYTALCQGFVCLSSLQALKVVSEGNHRTIWALLAVTLGFTAQMMVSNRFHTWLNQGPWKSGIFALF</sequence>
<keyword evidence="3 10" id="KW-0813">Transport</keyword>
<keyword evidence="8 10" id="KW-0443">Lipid metabolism</keyword>
<dbReference type="InterPro" id="IPR007290">
    <property type="entry name" value="Arv1"/>
</dbReference>
<keyword evidence="4 10" id="KW-0812">Transmembrane</keyword>
<evidence type="ECO:0000256" key="7">
    <source>
        <dbReference type="ARBA" id="ARBA00023055"/>
    </source>
</evidence>
<feature type="transmembrane region" description="Helical" evidence="10">
    <location>
        <begin position="90"/>
        <end position="107"/>
    </location>
</feature>